<dbReference type="Proteomes" id="UP000814176">
    <property type="component" value="Unassembled WGS sequence"/>
</dbReference>
<dbReference type="Pfam" id="PF00026">
    <property type="entry name" value="Asp"/>
    <property type="match status" value="1"/>
</dbReference>
<dbReference type="GO" id="GO:0008233">
    <property type="term" value="F:peptidase activity"/>
    <property type="evidence" value="ECO:0007669"/>
    <property type="project" value="UniProtKB-KW"/>
</dbReference>
<evidence type="ECO:0000256" key="4">
    <source>
        <dbReference type="SAM" id="MobiDB-lite"/>
    </source>
</evidence>
<keyword evidence="3" id="KW-0378">Hydrolase</keyword>
<dbReference type="InterPro" id="IPR034164">
    <property type="entry name" value="Pepsin-like_dom"/>
</dbReference>
<organism evidence="6 7">
    <name type="scientific">Rhodofomes roseus</name>
    <dbReference type="NCBI Taxonomy" id="34475"/>
    <lineage>
        <taxon>Eukaryota</taxon>
        <taxon>Fungi</taxon>
        <taxon>Dikarya</taxon>
        <taxon>Basidiomycota</taxon>
        <taxon>Agaricomycotina</taxon>
        <taxon>Agaricomycetes</taxon>
        <taxon>Polyporales</taxon>
        <taxon>Rhodofomes</taxon>
    </lineage>
</organism>
<dbReference type="CDD" id="cd05471">
    <property type="entry name" value="pepsin_like"/>
    <property type="match status" value="1"/>
</dbReference>
<dbReference type="InterPro" id="IPR001969">
    <property type="entry name" value="Aspartic_peptidase_AS"/>
</dbReference>
<dbReference type="PROSITE" id="PS00141">
    <property type="entry name" value="ASP_PROTEASE"/>
    <property type="match status" value="1"/>
</dbReference>
<reference evidence="6 7" key="1">
    <citation type="journal article" date="2021" name="Environ. Microbiol.">
        <title>Gene family expansions and transcriptome signatures uncover fungal adaptations to wood decay.</title>
        <authorList>
            <person name="Hage H."/>
            <person name="Miyauchi S."/>
            <person name="Viragh M."/>
            <person name="Drula E."/>
            <person name="Min B."/>
            <person name="Chaduli D."/>
            <person name="Navarro D."/>
            <person name="Favel A."/>
            <person name="Norest M."/>
            <person name="Lesage-Meessen L."/>
            <person name="Balint B."/>
            <person name="Merenyi Z."/>
            <person name="de Eugenio L."/>
            <person name="Morin E."/>
            <person name="Martinez A.T."/>
            <person name="Baldrian P."/>
            <person name="Stursova M."/>
            <person name="Martinez M.J."/>
            <person name="Novotny C."/>
            <person name="Magnuson J.K."/>
            <person name="Spatafora J.W."/>
            <person name="Maurice S."/>
            <person name="Pangilinan J."/>
            <person name="Andreopoulos W."/>
            <person name="LaButti K."/>
            <person name="Hundley H."/>
            <person name="Na H."/>
            <person name="Kuo A."/>
            <person name="Barry K."/>
            <person name="Lipzen A."/>
            <person name="Henrissat B."/>
            <person name="Riley R."/>
            <person name="Ahrendt S."/>
            <person name="Nagy L.G."/>
            <person name="Grigoriev I.V."/>
            <person name="Martin F."/>
            <person name="Rosso M.N."/>
        </authorList>
    </citation>
    <scope>NUCLEOTIDE SEQUENCE [LARGE SCALE GENOMIC DNA]</scope>
    <source>
        <strain evidence="6 7">CIRM-BRFM 1785</strain>
    </source>
</reference>
<feature type="compositionally biased region" description="Low complexity" evidence="4">
    <location>
        <begin position="246"/>
        <end position="256"/>
    </location>
</feature>
<evidence type="ECO:0000313" key="6">
    <source>
        <dbReference type="EMBL" id="KAH9838366.1"/>
    </source>
</evidence>
<feature type="compositionally biased region" description="Basic residues" evidence="4">
    <location>
        <begin position="234"/>
        <end position="245"/>
    </location>
</feature>
<dbReference type="PANTHER" id="PTHR47966:SF75">
    <property type="entry name" value="ENDOPEPTIDASE (CTSD), PUTATIVE (AFU_ORTHOLOGUE AFUA_4G07040)-RELATED"/>
    <property type="match status" value="1"/>
</dbReference>
<feature type="region of interest" description="Disordered" evidence="4">
    <location>
        <begin position="228"/>
        <end position="256"/>
    </location>
</feature>
<evidence type="ECO:0000256" key="2">
    <source>
        <dbReference type="ARBA" id="ARBA00022750"/>
    </source>
</evidence>
<dbReference type="InterPro" id="IPR033121">
    <property type="entry name" value="PEPTIDASE_A1"/>
</dbReference>
<dbReference type="EMBL" id="JADCUA010000007">
    <property type="protein sequence ID" value="KAH9838366.1"/>
    <property type="molecule type" value="Genomic_DNA"/>
</dbReference>
<dbReference type="GO" id="GO:0006508">
    <property type="term" value="P:proteolysis"/>
    <property type="evidence" value="ECO:0007669"/>
    <property type="project" value="UniProtKB-KW"/>
</dbReference>
<feature type="domain" description="Peptidase A1" evidence="5">
    <location>
        <begin position="328"/>
        <end position="647"/>
    </location>
</feature>
<protein>
    <submittedName>
        <fullName evidence="6">Acid protease</fullName>
    </submittedName>
</protein>
<evidence type="ECO:0000256" key="3">
    <source>
        <dbReference type="RuleBase" id="RU000454"/>
    </source>
</evidence>
<dbReference type="InterPro" id="IPR021109">
    <property type="entry name" value="Peptidase_aspartic_dom_sf"/>
</dbReference>
<comment type="caution">
    <text evidence="6">The sequence shown here is derived from an EMBL/GenBank/DDBJ whole genome shotgun (WGS) entry which is preliminary data.</text>
</comment>
<accession>A0ABQ8KJU3</accession>
<evidence type="ECO:0000256" key="1">
    <source>
        <dbReference type="ARBA" id="ARBA00007447"/>
    </source>
</evidence>
<dbReference type="SUPFAM" id="SSF50630">
    <property type="entry name" value="Acid proteases"/>
    <property type="match status" value="1"/>
</dbReference>
<sequence>MRGGRERKEGHRQGVDMKTSGALRGCDWASGTSVGACLLGPMGRGRGLATEVRGVALRRRSTNEGPPTRPADVQATPAYIRPPPLCCPASPLLLFPLFSRPGLQLCFPFYGCPLFPCPLRSCQATVHPTSAGPVMQLPISLSVLLASVFVSLTLFGDPAIAAPAKRNAKMITLPLKRAHQARTDVHPQVFLQQHLNRSLRRYARMTGNIQPSKRSLEAKLHKRMEAVEPLFGRANRKRAHKHKNNKNNGAGAAANGTASTANATATSSTAAAGNASSSASAATGADSTAAGFPEIDLEAQANGGLTAANTPTTANTLGLNIEANDVGYIATVQVGTPAQDFKFLMDTGSADMWVGSEDCTTQGTTQGCGNHTFLGTNTSSSFAQIGKQFQVTYGTGQVQGVTCSDNVNIAGLALNNHTFGVANVESTDFSADTVPFDGLMGLAQSTLSEEGANTPPESLAQNGLIEQAITSFKISRLADQLNDGEVTFGGLDTAKFDQASLVTVDNVSQEGFWEGAMDAVTADGQDLGLQNRSAILDTGTTLIVAPQTDADAVHAAIPGAQSDGQGGYTIPCTSNTSVALAFGGAQFAIDPVDLLFTPVDATDPTGDCVSGISAGEIDGATTWLVGDVFLKNVYMSVNQNTNQISLAKLV</sequence>
<keyword evidence="3 6" id="KW-0645">Protease</keyword>
<gene>
    <name evidence="6" type="ORF">C8Q71DRAFT_750664</name>
</gene>
<dbReference type="PROSITE" id="PS51767">
    <property type="entry name" value="PEPTIDASE_A1"/>
    <property type="match status" value="1"/>
</dbReference>
<dbReference type="PANTHER" id="PTHR47966">
    <property type="entry name" value="BETA-SITE APP-CLEAVING ENZYME, ISOFORM A-RELATED"/>
    <property type="match status" value="1"/>
</dbReference>
<dbReference type="RefSeq" id="XP_047780281.1">
    <property type="nucleotide sequence ID" value="XM_047923287.1"/>
</dbReference>
<dbReference type="PRINTS" id="PR00792">
    <property type="entry name" value="PEPSIN"/>
</dbReference>
<evidence type="ECO:0000259" key="5">
    <source>
        <dbReference type="PROSITE" id="PS51767"/>
    </source>
</evidence>
<proteinExistence type="inferred from homology"/>
<comment type="similarity">
    <text evidence="1 3">Belongs to the peptidase A1 family.</text>
</comment>
<name>A0ABQ8KJU3_9APHY</name>
<dbReference type="Gene3D" id="2.40.70.10">
    <property type="entry name" value="Acid Proteases"/>
    <property type="match status" value="2"/>
</dbReference>
<keyword evidence="7" id="KW-1185">Reference proteome</keyword>
<dbReference type="GeneID" id="72004019"/>
<dbReference type="InterPro" id="IPR001461">
    <property type="entry name" value="Aspartic_peptidase_A1"/>
</dbReference>
<evidence type="ECO:0000313" key="7">
    <source>
        <dbReference type="Proteomes" id="UP000814176"/>
    </source>
</evidence>
<keyword evidence="2 3" id="KW-0064">Aspartyl protease</keyword>